<comment type="caution">
    <text evidence="5">The sequence shown here is derived from an EMBL/GenBank/DDBJ whole genome shotgun (WGS) entry which is preliminary data.</text>
</comment>
<feature type="domain" description="PAS" evidence="2">
    <location>
        <begin position="95"/>
        <end position="165"/>
    </location>
</feature>
<dbReference type="SMART" id="SM00091">
    <property type="entry name" value="PAS"/>
    <property type="match status" value="1"/>
</dbReference>
<dbReference type="Gene3D" id="3.30.450.20">
    <property type="entry name" value="PAS domain"/>
    <property type="match status" value="1"/>
</dbReference>
<dbReference type="NCBIfam" id="TIGR00277">
    <property type="entry name" value="HDIG"/>
    <property type="match status" value="1"/>
</dbReference>
<reference evidence="5 6" key="1">
    <citation type="submission" date="2016-10" db="EMBL/GenBank/DDBJ databases">
        <authorList>
            <person name="Varghese N."/>
            <person name="Submissions S."/>
        </authorList>
    </citation>
    <scope>NUCLEOTIDE SEQUENCE [LARGE SCALE GENOMIC DNA]</scope>
    <source>
        <strain evidence="5 6">DSM 18839</strain>
    </source>
</reference>
<organism evidence="5 6">
    <name type="scientific">Thalassobaculum litoreum DSM 18839</name>
    <dbReference type="NCBI Taxonomy" id="1123362"/>
    <lineage>
        <taxon>Bacteria</taxon>
        <taxon>Pseudomonadati</taxon>
        <taxon>Pseudomonadota</taxon>
        <taxon>Alphaproteobacteria</taxon>
        <taxon>Rhodospirillales</taxon>
        <taxon>Thalassobaculaceae</taxon>
        <taxon>Thalassobaculum</taxon>
    </lineage>
</organism>
<dbReference type="Gene3D" id="1.10.3210.10">
    <property type="entry name" value="Hypothetical protein af1432"/>
    <property type="match status" value="1"/>
</dbReference>
<keyword evidence="1" id="KW-1133">Transmembrane helix</keyword>
<keyword evidence="1" id="KW-0812">Transmembrane</keyword>
<dbReference type="PROSITE" id="PS50112">
    <property type="entry name" value="PAS"/>
    <property type="match status" value="1"/>
</dbReference>
<dbReference type="InterPro" id="IPR000014">
    <property type="entry name" value="PAS"/>
</dbReference>
<dbReference type="SUPFAM" id="SSF55785">
    <property type="entry name" value="PYP-like sensor domain (PAS domain)"/>
    <property type="match status" value="1"/>
</dbReference>
<gene>
    <name evidence="5" type="ORF">SAMN05660686_00505</name>
</gene>
<evidence type="ECO:0000313" key="5">
    <source>
        <dbReference type="EMBL" id="SDF15930.1"/>
    </source>
</evidence>
<dbReference type="Proteomes" id="UP000198615">
    <property type="component" value="Unassembled WGS sequence"/>
</dbReference>
<evidence type="ECO:0000313" key="6">
    <source>
        <dbReference type="Proteomes" id="UP000198615"/>
    </source>
</evidence>
<dbReference type="CDD" id="cd00077">
    <property type="entry name" value="HDc"/>
    <property type="match status" value="1"/>
</dbReference>
<evidence type="ECO:0000259" key="3">
    <source>
        <dbReference type="PROSITE" id="PS50113"/>
    </source>
</evidence>
<dbReference type="Pfam" id="PF13487">
    <property type="entry name" value="HD_5"/>
    <property type="match status" value="1"/>
</dbReference>
<dbReference type="InterPro" id="IPR035965">
    <property type="entry name" value="PAS-like_dom_sf"/>
</dbReference>
<evidence type="ECO:0000259" key="2">
    <source>
        <dbReference type="PROSITE" id="PS50112"/>
    </source>
</evidence>
<accession>A0A8G2BEI9</accession>
<dbReference type="NCBIfam" id="TIGR00229">
    <property type="entry name" value="sensory_box"/>
    <property type="match status" value="1"/>
</dbReference>
<dbReference type="AlphaFoldDB" id="A0A8G2BEI9"/>
<feature type="domain" description="PAC" evidence="3">
    <location>
        <begin position="168"/>
        <end position="220"/>
    </location>
</feature>
<dbReference type="InterPro" id="IPR006675">
    <property type="entry name" value="HDIG_dom"/>
</dbReference>
<dbReference type="Pfam" id="PF08448">
    <property type="entry name" value="PAS_4"/>
    <property type="match status" value="1"/>
</dbReference>
<dbReference type="InterPro" id="IPR000700">
    <property type="entry name" value="PAS-assoc_C"/>
</dbReference>
<dbReference type="InterPro" id="IPR003607">
    <property type="entry name" value="HD/PDEase_dom"/>
</dbReference>
<dbReference type="SMART" id="SM00471">
    <property type="entry name" value="HDc"/>
    <property type="match status" value="1"/>
</dbReference>
<dbReference type="PROSITE" id="PS51832">
    <property type="entry name" value="HD_GYP"/>
    <property type="match status" value="1"/>
</dbReference>
<proteinExistence type="predicted"/>
<dbReference type="GO" id="GO:0008081">
    <property type="term" value="F:phosphoric diester hydrolase activity"/>
    <property type="evidence" value="ECO:0007669"/>
    <property type="project" value="UniProtKB-ARBA"/>
</dbReference>
<keyword evidence="1" id="KW-0472">Membrane</keyword>
<feature type="transmembrane region" description="Helical" evidence="1">
    <location>
        <begin position="23"/>
        <end position="40"/>
    </location>
</feature>
<evidence type="ECO:0000259" key="4">
    <source>
        <dbReference type="PROSITE" id="PS51832"/>
    </source>
</evidence>
<dbReference type="InterPro" id="IPR013656">
    <property type="entry name" value="PAS_4"/>
</dbReference>
<evidence type="ECO:0000256" key="1">
    <source>
        <dbReference type="SAM" id="Phobius"/>
    </source>
</evidence>
<keyword evidence="6" id="KW-1185">Reference proteome</keyword>
<dbReference type="PANTHER" id="PTHR43155">
    <property type="entry name" value="CYCLIC DI-GMP PHOSPHODIESTERASE PA4108-RELATED"/>
    <property type="match status" value="1"/>
</dbReference>
<feature type="transmembrane region" description="Helical" evidence="1">
    <location>
        <begin position="60"/>
        <end position="81"/>
    </location>
</feature>
<feature type="domain" description="HD-GYP" evidence="4">
    <location>
        <begin position="225"/>
        <end position="419"/>
    </location>
</feature>
<name>A0A8G2BEI9_9PROT</name>
<dbReference type="PANTHER" id="PTHR43155:SF2">
    <property type="entry name" value="CYCLIC DI-GMP PHOSPHODIESTERASE PA4108"/>
    <property type="match status" value="1"/>
</dbReference>
<dbReference type="RefSeq" id="WP_051244782.1">
    <property type="nucleotide sequence ID" value="NZ_FNBW01000001.1"/>
</dbReference>
<protein>
    <submittedName>
        <fullName evidence="5">PAS domain S-box-containing protein/HDIG domain-containing protein</fullName>
    </submittedName>
</protein>
<sequence>MALETSYDLPASPGVFDNLCRPGILVTASYVAIATLYIVFSDHLVALISSDPEVLMDLQMTKGLAFVAVTATALFLAWTTLEKRERRERARYENTRKRLDELSNALPNPLVVLNLDGDLVEWNTANQAVLGYSFEDLSGMSVDDLAHPDDLANAKAAIDHVRTTGRAASADVRVVTADGKVLSYRWHGAPLFDPDGAVSDIAVVGIDMTDLKDTQDRLRGALCGVKHVLKQTVDAIAMAVEKRDPYTAGHEKRVAVLGLEIAREMGLSEDACEGLEYGALLHDVGKLAVPTGILTRPGRLTDSEFDVVKSHAEHGYDIVRSIDFPWPVSDIVRQHHERLDGSGYPQGLKGEEICQEARIIGVADVVEAMWSHRPYRAGLGIDAALDELRAGSGTRYDADVVRACETVIARGFAFTPGTA</sequence>
<dbReference type="PROSITE" id="PS50113">
    <property type="entry name" value="PAC"/>
    <property type="match status" value="1"/>
</dbReference>
<dbReference type="SUPFAM" id="SSF109604">
    <property type="entry name" value="HD-domain/PDEase-like"/>
    <property type="match status" value="1"/>
</dbReference>
<dbReference type="EMBL" id="FNBW01000001">
    <property type="protein sequence ID" value="SDF15930.1"/>
    <property type="molecule type" value="Genomic_DNA"/>
</dbReference>
<dbReference type="CDD" id="cd00130">
    <property type="entry name" value="PAS"/>
    <property type="match status" value="1"/>
</dbReference>
<dbReference type="InterPro" id="IPR037522">
    <property type="entry name" value="HD_GYP_dom"/>
</dbReference>